<evidence type="ECO:0000259" key="7">
    <source>
        <dbReference type="Pfam" id="PF05840"/>
    </source>
</evidence>
<evidence type="ECO:0000256" key="6">
    <source>
        <dbReference type="ARBA" id="ARBA00022801"/>
    </source>
</evidence>
<keyword evidence="3" id="KW-0235">DNA replication</keyword>
<gene>
    <name evidence="8" type="ORF">F9I23_03645</name>
</gene>
<keyword evidence="5 8" id="KW-0255">Endonuclease</keyword>
<keyword evidence="6" id="KW-0378">Hydrolase</keyword>
<evidence type="ECO:0000256" key="2">
    <source>
        <dbReference type="ARBA" id="ARBA00009260"/>
    </source>
</evidence>
<accession>A0A623BG10</accession>
<evidence type="ECO:0000256" key="5">
    <source>
        <dbReference type="ARBA" id="ARBA00022759"/>
    </source>
</evidence>
<name>A0A623BG10_CAMJU</name>
<dbReference type="Pfam" id="PF05840">
    <property type="entry name" value="Phage_GPA"/>
    <property type="match status" value="1"/>
</dbReference>
<evidence type="ECO:0000313" key="8">
    <source>
        <dbReference type="EMBL" id="EDB1110524.1"/>
    </source>
</evidence>
<dbReference type="GO" id="GO:0016787">
    <property type="term" value="F:hydrolase activity"/>
    <property type="evidence" value="ECO:0007669"/>
    <property type="project" value="UniProtKB-KW"/>
</dbReference>
<organism evidence="8">
    <name type="scientific">Campylobacter jejuni</name>
    <dbReference type="NCBI Taxonomy" id="197"/>
    <lineage>
        <taxon>Bacteria</taxon>
        <taxon>Pseudomonadati</taxon>
        <taxon>Campylobacterota</taxon>
        <taxon>Epsilonproteobacteria</taxon>
        <taxon>Campylobacterales</taxon>
        <taxon>Campylobacteraceae</taxon>
        <taxon>Campylobacter</taxon>
    </lineage>
</organism>
<comment type="similarity">
    <text evidence="2">Belongs to the phage GPA family.</text>
</comment>
<evidence type="ECO:0000256" key="1">
    <source>
        <dbReference type="ARBA" id="ARBA00003293"/>
    </source>
</evidence>
<evidence type="ECO:0000256" key="3">
    <source>
        <dbReference type="ARBA" id="ARBA00022705"/>
    </source>
</evidence>
<dbReference type="InterPro" id="IPR008766">
    <property type="entry name" value="Replication_gene_A-like"/>
</dbReference>
<feature type="domain" description="Replication gene A protein-like" evidence="7">
    <location>
        <begin position="132"/>
        <end position="268"/>
    </location>
</feature>
<dbReference type="GO" id="GO:0006260">
    <property type="term" value="P:DNA replication"/>
    <property type="evidence" value="ECO:0007669"/>
    <property type="project" value="UniProtKB-KW"/>
</dbReference>
<proteinExistence type="inferred from homology"/>
<dbReference type="EMBL" id="AALMIS010000012">
    <property type="protein sequence ID" value="EDB1110524.1"/>
    <property type="molecule type" value="Genomic_DNA"/>
</dbReference>
<sequence length="461" mass="55203">MIENTLNLFNQTETLEGAALQSEGSCQFNKKLLPLSLKGNYGLDENDLNFCNEKLNRQKEFLTSNFYTSFQTGSIKSFLELSHSANFSIKYYAGLVNRCNVINSFIFDDNNLMPVFLTITLNGCFRKALEGDFSTFTQKDKKCFDYSLSYKFENNISFTIKDLINFLNRQWNLFILRIHRKYKGINKYYIRCFEPHKKDGVPHIHALLYIPRYAFDYIFKTYKDIFNAPQNLKQGNKLTQEQVLNGEINGFQWSLNNPTGYIMKYIYKTFINFNKRQDLDFLSAWYVKYKVRRFLSSKMPVPLWIYKKVNFFKKDLYHLCKLIDNPDYLIEWSFEKDYFIFFSDDEEIEYNQGYLTYKYKGRLLYEYKKEIQKSIKHYYSYSFKNKNDVYKINLGLLKNPKPIKDYDLMTLINSENFKYSNCKKIAYYRNLAFERGLIAEKLDINNVDDLELVEKAYKYVF</sequence>
<evidence type="ECO:0000256" key="4">
    <source>
        <dbReference type="ARBA" id="ARBA00022722"/>
    </source>
</evidence>
<protein>
    <submittedName>
        <fullName evidence="8">Replication endonuclease</fullName>
    </submittedName>
</protein>
<dbReference type="GO" id="GO:0004519">
    <property type="term" value="F:endonuclease activity"/>
    <property type="evidence" value="ECO:0007669"/>
    <property type="project" value="UniProtKB-KW"/>
</dbReference>
<comment type="function">
    <text evidence="1">Possible endonuclease which induces a single-strand cut and initiates DNA replication.</text>
</comment>
<reference evidence="8" key="1">
    <citation type="submission" date="2019-10" db="EMBL/GenBank/DDBJ databases">
        <authorList>
            <consortium name="NARMS: The National Antimicrobial Resistance Monitoring System"/>
        </authorList>
    </citation>
    <scope>NUCLEOTIDE SEQUENCE</scope>
    <source>
        <strain evidence="8">CVM N19C214</strain>
    </source>
</reference>
<dbReference type="AlphaFoldDB" id="A0A623BG10"/>
<keyword evidence="4" id="KW-0540">Nuclease</keyword>
<comment type="caution">
    <text evidence="8">The sequence shown here is derived from an EMBL/GenBank/DDBJ whole genome shotgun (WGS) entry which is preliminary data.</text>
</comment>